<dbReference type="AlphaFoldDB" id="A0AAD9KAJ0"/>
<comment type="caution">
    <text evidence="2">The sequence shown here is derived from an EMBL/GenBank/DDBJ whole genome shotgun (WGS) entry which is preliminary data.</text>
</comment>
<organism evidence="2 3">
    <name type="scientific">Paralvinella palmiformis</name>
    <dbReference type="NCBI Taxonomy" id="53620"/>
    <lineage>
        <taxon>Eukaryota</taxon>
        <taxon>Metazoa</taxon>
        <taxon>Spiralia</taxon>
        <taxon>Lophotrochozoa</taxon>
        <taxon>Annelida</taxon>
        <taxon>Polychaeta</taxon>
        <taxon>Sedentaria</taxon>
        <taxon>Canalipalpata</taxon>
        <taxon>Terebellida</taxon>
        <taxon>Terebelliformia</taxon>
        <taxon>Alvinellidae</taxon>
        <taxon>Paralvinella</taxon>
    </lineage>
</organism>
<evidence type="ECO:0000313" key="2">
    <source>
        <dbReference type="EMBL" id="KAK2167714.1"/>
    </source>
</evidence>
<dbReference type="EMBL" id="JAODUP010000025">
    <property type="protein sequence ID" value="KAK2167714.1"/>
    <property type="molecule type" value="Genomic_DNA"/>
</dbReference>
<reference evidence="2" key="1">
    <citation type="journal article" date="2023" name="Mol. Biol. Evol.">
        <title>Third-Generation Sequencing Reveals the Adaptive Role of the Epigenome in Three Deep-Sea Polychaetes.</title>
        <authorList>
            <person name="Perez M."/>
            <person name="Aroh O."/>
            <person name="Sun Y."/>
            <person name="Lan Y."/>
            <person name="Juniper S.K."/>
            <person name="Young C.R."/>
            <person name="Angers B."/>
            <person name="Qian P.Y."/>
        </authorList>
    </citation>
    <scope>NUCLEOTIDE SEQUENCE</scope>
    <source>
        <strain evidence="2">P08H-3</strain>
    </source>
</reference>
<accession>A0AAD9KAJ0</accession>
<dbReference type="Proteomes" id="UP001208570">
    <property type="component" value="Unassembled WGS sequence"/>
</dbReference>
<feature type="compositionally biased region" description="Polar residues" evidence="1">
    <location>
        <begin position="28"/>
        <end position="48"/>
    </location>
</feature>
<protein>
    <submittedName>
        <fullName evidence="2">Uncharacterized protein</fullName>
    </submittedName>
</protein>
<keyword evidence="3" id="KW-1185">Reference proteome</keyword>
<gene>
    <name evidence="2" type="ORF">LSH36_25g10088</name>
</gene>
<feature type="region of interest" description="Disordered" evidence="1">
    <location>
        <begin position="1"/>
        <end position="48"/>
    </location>
</feature>
<evidence type="ECO:0000313" key="3">
    <source>
        <dbReference type="Proteomes" id="UP001208570"/>
    </source>
</evidence>
<proteinExistence type="predicted"/>
<evidence type="ECO:0000256" key="1">
    <source>
        <dbReference type="SAM" id="MobiDB-lite"/>
    </source>
</evidence>
<name>A0AAD9KAJ0_9ANNE</name>
<sequence length="245" mass="25871">MAQKEKSHIQNSSNSALSADAESFIPRHTTSSGAPLTGGRNSQLMSTGDKSLTQHQLNQLPRYVTSCYPFVKNDNSGPGAVRALSPGGWHGPGRPRAPQHGKQQRPNVSSSTGSYGFNPRCPTPRALTNPRPNIRHPAAGLFPSPGAIMSSRGGVSPASAMMSYPMPGNIGALSPGQAPISPCVNPVGLPLGQPAVWPAQLGANYPALYPGAPMLYAPSQCSRQDWNIISDSNKSTDRKKLLRLT</sequence>
<feature type="compositionally biased region" description="Polar residues" evidence="1">
    <location>
        <begin position="104"/>
        <end position="115"/>
    </location>
</feature>
<feature type="region of interest" description="Disordered" evidence="1">
    <location>
        <begin position="78"/>
        <end position="120"/>
    </location>
</feature>